<dbReference type="InterPro" id="IPR036805">
    <property type="entry name" value="Tscrpt_elong_fac_GreA/B_N_sf"/>
</dbReference>
<evidence type="ECO:0000256" key="7">
    <source>
        <dbReference type="ARBA" id="ARBA00030776"/>
    </source>
</evidence>
<organism evidence="12 13">
    <name type="scientific">Arenibacter palladensis</name>
    <dbReference type="NCBI Taxonomy" id="237373"/>
    <lineage>
        <taxon>Bacteria</taxon>
        <taxon>Pseudomonadati</taxon>
        <taxon>Bacteroidota</taxon>
        <taxon>Flavobacteriia</taxon>
        <taxon>Flavobacteriales</taxon>
        <taxon>Flavobacteriaceae</taxon>
        <taxon>Arenibacter</taxon>
    </lineage>
</organism>
<dbReference type="SUPFAM" id="SSF46557">
    <property type="entry name" value="GreA transcript cleavage protein, N-terminal domain"/>
    <property type="match status" value="1"/>
</dbReference>
<sequence>MYICLKSSLKKRGFSYLINVELMSKVSYYTAEGLKKLRDELNYLKDVERPKASQAIGEARDKGDLSENAEYDAAKEAQGLLEMKISKMEETLANARLIDESQLDTSKVLVLSTVKLKNLNNGMEMKYTLVAESEADLKTAKISVSSPIGKGLLGKKVGDTAEITVPNGTLKFEILEISR</sequence>
<dbReference type="PROSITE" id="PS00830">
    <property type="entry name" value="GREAB_2"/>
    <property type="match status" value="1"/>
</dbReference>
<evidence type="ECO:0000256" key="3">
    <source>
        <dbReference type="ARBA" id="ARBA00023015"/>
    </source>
</evidence>
<dbReference type="HAMAP" id="MF_00105">
    <property type="entry name" value="GreA_GreB"/>
    <property type="match status" value="1"/>
</dbReference>
<feature type="domain" description="Transcription elongation factor GreA/GreB N-terminal" evidence="11">
    <location>
        <begin position="28"/>
        <end position="96"/>
    </location>
</feature>
<dbReference type="Gene3D" id="1.10.287.180">
    <property type="entry name" value="Transcription elongation factor, GreA/GreB, N-terminal domain"/>
    <property type="match status" value="1"/>
</dbReference>
<dbReference type="PANTHER" id="PTHR30437">
    <property type="entry name" value="TRANSCRIPTION ELONGATION FACTOR GREA"/>
    <property type="match status" value="1"/>
</dbReference>
<accession>A0A1M4VAS3</accession>
<name>A0A1M4VAS3_9FLAO</name>
<keyword evidence="12" id="KW-0251">Elongation factor</keyword>
<reference evidence="13" key="1">
    <citation type="submission" date="2016-11" db="EMBL/GenBank/DDBJ databases">
        <authorList>
            <person name="Varghese N."/>
            <person name="Submissions S."/>
        </authorList>
    </citation>
    <scope>NUCLEOTIDE SEQUENCE [LARGE SCALE GENOMIC DNA]</scope>
    <source>
        <strain evidence="13">DSM 17539</strain>
    </source>
</reference>
<dbReference type="InterPro" id="IPR018151">
    <property type="entry name" value="TF_GreA/GreB_CS"/>
</dbReference>
<evidence type="ECO:0000256" key="1">
    <source>
        <dbReference type="ARBA" id="ARBA00008213"/>
    </source>
</evidence>
<evidence type="ECO:0000256" key="2">
    <source>
        <dbReference type="ARBA" id="ARBA00013729"/>
    </source>
</evidence>
<evidence type="ECO:0000256" key="5">
    <source>
        <dbReference type="ARBA" id="ARBA00023163"/>
    </source>
</evidence>
<dbReference type="InterPro" id="IPR036953">
    <property type="entry name" value="GreA/GreB_C_sf"/>
</dbReference>
<evidence type="ECO:0000259" key="10">
    <source>
        <dbReference type="Pfam" id="PF01272"/>
    </source>
</evidence>
<dbReference type="GO" id="GO:0070063">
    <property type="term" value="F:RNA polymerase binding"/>
    <property type="evidence" value="ECO:0007669"/>
    <property type="project" value="InterPro"/>
</dbReference>
<dbReference type="InterPro" id="IPR001437">
    <property type="entry name" value="Tscrpt_elong_fac_GreA/B_C"/>
</dbReference>
<feature type="domain" description="Transcription elongation factor GreA/GreB C-terminal" evidence="10">
    <location>
        <begin position="105"/>
        <end position="178"/>
    </location>
</feature>
<gene>
    <name evidence="8" type="primary">greA</name>
    <name evidence="12" type="ORF">SAMN03080594_101909</name>
</gene>
<dbReference type="Pfam" id="PF01272">
    <property type="entry name" value="GreA_GreB"/>
    <property type="match status" value="1"/>
</dbReference>
<dbReference type="NCBIfam" id="TIGR01462">
    <property type="entry name" value="greA"/>
    <property type="match status" value="1"/>
</dbReference>
<dbReference type="AlphaFoldDB" id="A0A1M4VAS3"/>
<evidence type="ECO:0000256" key="9">
    <source>
        <dbReference type="RuleBase" id="RU000556"/>
    </source>
</evidence>
<dbReference type="NCBIfam" id="NF001263">
    <property type="entry name" value="PRK00226.1-4"/>
    <property type="match status" value="1"/>
</dbReference>
<dbReference type="GO" id="GO:0003746">
    <property type="term" value="F:translation elongation factor activity"/>
    <property type="evidence" value="ECO:0007669"/>
    <property type="project" value="UniProtKB-KW"/>
</dbReference>
<keyword evidence="3 8" id="KW-0805">Transcription regulation</keyword>
<dbReference type="GO" id="GO:0003677">
    <property type="term" value="F:DNA binding"/>
    <property type="evidence" value="ECO:0007669"/>
    <property type="project" value="UniProtKB-UniRule"/>
</dbReference>
<dbReference type="Proteomes" id="UP000184406">
    <property type="component" value="Unassembled WGS sequence"/>
</dbReference>
<dbReference type="GO" id="GO:0032784">
    <property type="term" value="P:regulation of DNA-templated transcription elongation"/>
    <property type="evidence" value="ECO:0007669"/>
    <property type="project" value="UniProtKB-UniRule"/>
</dbReference>
<evidence type="ECO:0000313" key="12">
    <source>
        <dbReference type="EMBL" id="SHE66071.1"/>
    </source>
</evidence>
<comment type="similarity">
    <text evidence="1 8 9">Belongs to the GreA/GreB family.</text>
</comment>
<dbReference type="Gene3D" id="3.10.50.30">
    <property type="entry name" value="Transcription elongation factor, GreA/GreB, C-terminal domain"/>
    <property type="match status" value="1"/>
</dbReference>
<protein>
    <recommendedName>
        <fullName evidence="2 8">Transcription elongation factor GreA</fullName>
    </recommendedName>
    <alternativeName>
        <fullName evidence="7 8">Transcript cleavage factor GreA</fullName>
    </alternativeName>
</protein>
<keyword evidence="12" id="KW-0648">Protein biosynthesis</keyword>
<evidence type="ECO:0000256" key="4">
    <source>
        <dbReference type="ARBA" id="ARBA00023125"/>
    </source>
</evidence>
<dbReference type="InterPro" id="IPR023459">
    <property type="entry name" value="Tscrpt_elong_fac_GreA/B_fam"/>
</dbReference>
<dbReference type="PIRSF" id="PIRSF006092">
    <property type="entry name" value="GreA_GreB"/>
    <property type="match status" value="1"/>
</dbReference>
<dbReference type="NCBIfam" id="NF001261">
    <property type="entry name" value="PRK00226.1-2"/>
    <property type="match status" value="1"/>
</dbReference>
<dbReference type="FunFam" id="3.10.50.30:FF:000001">
    <property type="entry name" value="Transcription elongation factor GreA"/>
    <property type="match status" value="1"/>
</dbReference>
<evidence type="ECO:0000256" key="6">
    <source>
        <dbReference type="ARBA" id="ARBA00024916"/>
    </source>
</evidence>
<dbReference type="InterPro" id="IPR006359">
    <property type="entry name" value="Tscrpt_elong_fac_GreA"/>
</dbReference>
<proteinExistence type="inferred from homology"/>
<dbReference type="PANTHER" id="PTHR30437:SF4">
    <property type="entry name" value="TRANSCRIPTION ELONGATION FACTOR GREA"/>
    <property type="match status" value="1"/>
</dbReference>
<dbReference type="InterPro" id="IPR028624">
    <property type="entry name" value="Tscrpt_elong_fac_GreA/B"/>
</dbReference>
<keyword evidence="13" id="KW-1185">Reference proteome</keyword>
<evidence type="ECO:0000256" key="8">
    <source>
        <dbReference type="HAMAP-Rule" id="MF_00105"/>
    </source>
</evidence>
<evidence type="ECO:0000313" key="13">
    <source>
        <dbReference type="Proteomes" id="UP000184406"/>
    </source>
</evidence>
<comment type="function">
    <text evidence="6 8 9">Necessary for efficient RNA polymerase transcription elongation past template-encoded arresting sites. The arresting sites in DNA have the property of trapping a certain fraction of elongating RNA polymerases that pass through, resulting in locked ternary complexes. Cleavage of the nascent transcript by cleavage factors such as GreA or GreB allows the resumption of elongation from the new 3'terminus. GreA releases sequences of 2 to 3 nucleotides.</text>
</comment>
<dbReference type="EMBL" id="FQUX01000001">
    <property type="protein sequence ID" value="SHE66071.1"/>
    <property type="molecule type" value="Genomic_DNA"/>
</dbReference>
<dbReference type="SUPFAM" id="SSF54534">
    <property type="entry name" value="FKBP-like"/>
    <property type="match status" value="1"/>
</dbReference>
<keyword evidence="5 8" id="KW-0804">Transcription</keyword>
<dbReference type="InterPro" id="IPR022691">
    <property type="entry name" value="Tscrpt_elong_fac_GreA/B_N"/>
</dbReference>
<dbReference type="GO" id="GO:0006354">
    <property type="term" value="P:DNA-templated transcription elongation"/>
    <property type="evidence" value="ECO:0007669"/>
    <property type="project" value="TreeGrafter"/>
</dbReference>
<dbReference type="FunFam" id="1.10.287.180:FF:000001">
    <property type="entry name" value="Transcription elongation factor GreA"/>
    <property type="match status" value="1"/>
</dbReference>
<dbReference type="Pfam" id="PF03449">
    <property type="entry name" value="GreA_GreB_N"/>
    <property type="match status" value="1"/>
</dbReference>
<evidence type="ECO:0000259" key="11">
    <source>
        <dbReference type="Pfam" id="PF03449"/>
    </source>
</evidence>
<keyword evidence="4 8" id="KW-0238">DNA-binding</keyword>